<protein>
    <recommendedName>
        <fullName evidence="3">Fatty acid desaturase</fullName>
    </recommendedName>
</protein>
<dbReference type="AlphaFoldDB" id="A0A382AWV1"/>
<keyword evidence="1" id="KW-0812">Transmembrane</keyword>
<evidence type="ECO:0000256" key="1">
    <source>
        <dbReference type="SAM" id="Phobius"/>
    </source>
</evidence>
<evidence type="ECO:0000313" key="2">
    <source>
        <dbReference type="EMBL" id="SVB05483.1"/>
    </source>
</evidence>
<keyword evidence="1" id="KW-1133">Transmembrane helix</keyword>
<evidence type="ECO:0008006" key="3">
    <source>
        <dbReference type="Google" id="ProtNLM"/>
    </source>
</evidence>
<organism evidence="2">
    <name type="scientific">marine metagenome</name>
    <dbReference type="NCBI Taxonomy" id="408172"/>
    <lineage>
        <taxon>unclassified sequences</taxon>
        <taxon>metagenomes</taxon>
        <taxon>ecological metagenomes</taxon>
    </lineage>
</organism>
<feature type="transmembrane region" description="Helical" evidence="1">
    <location>
        <begin position="37"/>
        <end position="55"/>
    </location>
</feature>
<name>A0A382AWV1_9ZZZZ</name>
<gene>
    <name evidence="2" type="ORF">METZ01_LOCUS158337</name>
</gene>
<feature type="transmembrane region" description="Helical" evidence="1">
    <location>
        <begin position="61"/>
        <end position="84"/>
    </location>
</feature>
<feature type="non-terminal residue" evidence="2">
    <location>
        <position position="92"/>
    </location>
</feature>
<accession>A0A382AWV1</accession>
<keyword evidence="1" id="KW-0472">Membrane</keyword>
<sequence length="92" mass="10286">MGEANQPSTDGSDPETIKKWKAIVAEYQKPNVYRASWQVLNSVGAYVGLWVLMYLTRLYAAPWWVTIALALLAGALLVRVFIIFHDCGHGSF</sequence>
<dbReference type="EMBL" id="UINC01027005">
    <property type="protein sequence ID" value="SVB05483.1"/>
    <property type="molecule type" value="Genomic_DNA"/>
</dbReference>
<reference evidence="2" key="1">
    <citation type="submission" date="2018-05" db="EMBL/GenBank/DDBJ databases">
        <authorList>
            <person name="Lanie J.A."/>
            <person name="Ng W.-L."/>
            <person name="Kazmierczak K.M."/>
            <person name="Andrzejewski T.M."/>
            <person name="Davidsen T.M."/>
            <person name="Wayne K.J."/>
            <person name="Tettelin H."/>
            <person name="Glass J.I."/>
            <person name="Rusch D."/>
            <person name="Podicherti R."/>
            <person name="Tsui H.-C.T."/>
            <person name="Winkler M.E."/>
        </authorList>
    </citation>
    <scope>NUCLEOTIDE SEQUENCE</scope>
</reference>
<proteinExistence type="predicted"/>